<dbReference type="AlphaFoldDB" id="F0RY50"/>
<dbReference type="eggNOG" id="COG3333">
    <property type="taxonomic scope" value="Bacteria"/>
</dbReference>
<accession>F0RY50</accession>
<evidence type="ECO:0000256" key="1">
    <source>
        <dbReference type="SAM" id="Phobius"/>
    </source>
</evidence>
<feature type="transmembrane region" description="Helical" evidence="1">
    <location>
        <begin position="56"/>
        <end position="73"/>
    </location>
</feature>
<keyword evidence="4" id="KW-1185">Reference proteome</keyword>
<dbReference type="PANTHER" id="PTHR35342:SF5">
    <property type="entry name" value="TRICARBOXYLIC TRANSPORT PROTEIN"/>
    <property type="match status" value="1"/>
</dbReference>
<dbReference type="InterPro" id="IPR002823">
    <property type="entry name" value="DUF112_TM"/>
</dbReference>
<dbReference type="STRING" id="158189.SpiBuddy_0722"/>
<reference evidence="4" key="1">
    <citation type="submission" date="2011-02" db="EMBL/GenBank/DDBJ databases">
        <title>Complete sequence of Spirochaeta sp. Buddy.</title>
        <authorList>
            <person name="Lucas S."/>
            <person name="Copeland A."/>
            <person name="Lapidus A."/>
            <person name="Cheng J.-F."/>
            <person name="Goodwin L."/>
            <person name="Pitluck S."/>
            <person name="Zeytun A."/>
            <person name="Detter J.C."/>
            <person name="Han C."/>
            <person name="Tapia R."/>
            <person name="Land M."/>
            <person name="Hauser L."/>
            <person name="Kyrpides N."/>
            <person name="Ivanova N."/>
            <person name="Mikhailova N."/>
            <person name="Pagani I."/>
            <person name="Ritalahti K.M."/>
            <person name="Loeffler F.E."/>
            <person name="Woyke T."/>
        </authorList>
    </citation>
    <scope>NUCLEOTIDE SEQUENCE [LARGE SCALE GENOMIC DNA]</scope>
    <source>
        <strain evidence="4">ATCC BAA-1886 / DSM 22777 / Buddy</strain>
    </source>
</reference>
<evidence type="ECO:0000313" key="3">
    <source>
        <dbReference type="EMBL" id="ADY12549.1"/>
    </source>
</evidence>
<feature type="transmembrane region" description="Helical" evidence="1">
    <location>
        <begin position="20"/>
        <end position="49"/>
    </location>
</feature>
<dbReference type="Proteomes" id="UP000008466">
    <property type="component" value="Chromosome"/>
</dbReference>
<sequence>MDQILQILAGTSVVFQPLSLMYLSIGFFIGIIFGALPGLTSMLAIVLLLPMTYTMPMTYALIMCMGVYMSGIYSGSITAVTINIPGAPSALMTCLEGYPMMRKGLGAKAIGHATIGSAIGGSIGALLLIFVSPLAVSLALKIRTPGKFSLILFALVVIVIVEKKRMKAILTMAFGIMLATVGMDPLKSVSRFTFGIPNLIEGIDLTTLIIGAFAISELFDQAMVNNAEYKKLTSAANSVKFKRKEFFPTFKEMKEVGWKTYIKSSLIGYMIGVLPGAGASMAAFVSYVEAKRVSKHPERFEHGAVDGLVAAETANNAMCGGAMVPMLSLGIPGDGTTAIILGVLMVYGVVPGPDLLVKQMHVMAPMYMALLISAAVLLPLSLFLFGPYYLKIVRINRLVLYSSIALIAILGVFAATYSAFQMGLALVIGVVMYFFKRQGYPNVPFILAVILGPLAEQYLRTTMTISSGNPLIFITHFDSLFFLLLTVAFAILLPRANRRAEVLEKKSEEQVKQK</sequence>
<dbReference type="EMBL" id="CP002541">
    <property type="protein sequence ID" value="ADY12549.1"/>
    <property type="molecule type" value="Genomic_DNA"/>
</dbReference>
<organism evidence="3 4">
    <name type="scientific">Sphaerochaeta globosa (strain ATCC BAA-1886 / DSM 22777 / Buddy)</name>
    <name type="common">Spirochaeta sp. (strain Buddy)</name>
    <dbReference type="NCBI Taxonomy" id="158189"/>
    <lineage>
        <taxon>Bacteria</taxon>
        <taxon>Pseudomonadati</taxon>
        <taxon>Spirochaetota</taxon>
        <taxon>Spirochaetia</taxon>
        <taxon>Spirochaetales</taxon>
        <taxon>Sphaerochaetaceae</taxon>
        <taxon>Sphaerochaeta</taxon>
    </lineage>
</organism>
<feature type="transmembrane region" description="Helical" evidence="1">
    <location>
        <begin position="266"/>
        <end position="288"/>
    </location>
</feature>
<feature type="transmembrane region" description="Helical" evidence="1">
    <location>
        <begin position="471"/>
        <end position="493"/>
    </location>
</feature>
<feature type="transmembrane region" description="Helical" evidence="1">
    <location>
        <begin position="168"/>
        <end position="186"/>
    </location>
</feature>
<evidence type="ECO:0000313" key="4">
    <source>
        <dbReference type="Proteomes" id="UP000008466"/>
    </source>
</evidence>
<name>F0RY50_SPHGB</name>
<feature type="transmembrane region" description="Helical" evidence="1">
    <location>
        <begin position="369"/>
        <end position="390"/>
    </location>
</feature>
<proteinExistence type="predicted"/>
<gene>
    <name evidence="3" type="ordered locus">SpiBuddy_0722</name>
</gene>
<feature type="transmembrane region" description="Helical" evidence="1">
    <location>
        <begin position="402"/>
        <end position="435"/>
    </location>
</feature>
<evidence type="ECO:0000259" key="2">
    <source>
        <dbReference type="Pfam" id="PF01970"/>
    </source>
</evidence>
<protein>
    <recommendedName>
        <fullName evidence="2">DUF112 domain-containing protein</fullName>
    </recommendedName>
</protein>
<feature type="transmembrane region" description="Helical" evidence="1">
    <location>
        <begin position="335"/>
        <end position="357"/>
    </location>
</feature>
<keyword evidence="1" id="KW-1133">Transmembrane helix</keyword>
<dbReference type="HOGENOM" id="CLU_022936_2_0_12"/>
<keyword evidence="1" id="KW-0472">Membrane</keyword>
<dbReference type="OrthoDB" id="9781349at2"/>
<feature type="transmembrane region" description="Helical" evidence="1">
    <location>
        <begin position="110"/>
        <end position="136"/>
    </location>
</feature>
<dbReference type="PANTHER" id="PTHR35342">
    <property type="entry name" value="TRICARBOXYLIC TRANSPORT PROTEIN"/>
    <property type="match status" value="1"/>
</dbReference>
<feature type="domain" description="DUF112" evidence="2">
    <location>
        <begin position="20"/>
        <end position="447"/>
    </location>
</feature>
<feature type="transmembrane region" description="Helical" evidence="1">
    <location>
        <begin position="142"/>
        <end position="161"/>
    </location>
</feature>
<keyword evidence="1" id="KW-0812">Transmembrane</keyword>
<dbReference type="KEGG" id="sbu:SpiBuddy_0722"/>
<dbReference type="Pfam" id="PF01970">
    <property type="entry name" value="TctA"/>
    <property type="match status" value="1"/>
</dbReference>
<dbReference type="RefSeq" id="WP_013606402.1">
    <property type="nucleotide sequence ID" value="NC_015152.1"/>
</dbReference>